<feature type="transmembrane region" description="Helical" evidence="1">
    <location>
        <begin position="16"/>
        <end position="36"/>
    </location>
</feature>
<dbReference type="InterPro" id="IPR027463">
    <property type="entry name" value="AcrB_DN_DC_subdom"/>
</dbReference>
<feature type="transmembrane region" description="Helical" evidence="1">
    <location>
        <begin position="513"/>
        <end position="541"/>
    </location>
</feature>
<dbReference type="Gene3D" id="3.30.70.1430">
    <property type="entry name" value="Multidrug efflux transporter AcrB pore domain"/>
    <property type="match status" value="2"/>
</dbReference>
<feature type="transmembrane region" description="Helical" evidence="1">
    <location>
        <begin position="883"/>
        <end position="904"/>
    </location>
</feature>
<dbReference type="Pfam" id="PF00873">
    <property type="entry name" value="ACR_tran"/>
    <property type="match status" value="1"/>
</dbReference>
<accession>A0A4R5QCH8</accession>
<keyword evidence="3" id="KW-1185">Reference proteome</keyword>
<keyword evidence="1" id="KW-0472">Membrane</keyword>
<comment type="caution">
    <text evidence="2">The sequence shown here is derived from an EMBL/GenBank/DDBJ whole genome shotgun (WGS) entry which is preliminary data.</text>
</comment>
<feature type="transmembrane region" description="Helical" evidence="1">
    <location>
        <begin position="856"/>
        <end position="876"/>
    </location>
</feature>
<gene>
    <name evidence="2" type="ORF">E2C06_21265</name>
</gene>
<dbReference type="InterPro" id="IPR001036">
    <property type="entry name" value="Acrflvin-R"/>
</dbReference>
<organism evidence="2 3">
    <name type="scientific">Dankookia rubra</name>
    <dbReference type="NCBI Taxonomy" id="1442381"/>
    <lineage>
        <taxon>Bacteria</taxon>
        <taxon>Pseudomonadati</taxon>
        <taxon>Pseudomonadota</taxon>
        <taxon>Alphaproteobacteria</taxon>
        <taxon>Acetobacterales</taxon>
        <taxon>Roseomonadaceae</taxon>
        <taxon>Dankookia</taxon>
    </lineage>
</organism>
<dbReference type="OrthoDB" id="9798415at2"/>
<dbReference type="Gene3D" id="3.30.70.1320">
    <property type="entry name" value="Multidrug efflux transporter AcrB pore domain like"/>
    <property type="match status" value="1"/>
</dbReference>
<evidence type="ECO:0000256" key="1">
    <source>
        <dbReference type="SAM" id="Phobius"/>
    </source>
</evidence>
<feature type="transmembrane region" description="Helical" evidence="1">
    <location>
        <begin position="959"/>
        <end position="978"/>
    </location>
</feature>
<dbReference type="RefSeq" id="WP_133290626.1">
    <property type="nucleotide sequence ID" value="NZ_SMSJ01000035.1"/>
</dbReference>
<name>A0A4R5QCH8_9PROT</name>
<feature type="transmembrane region" description="Helical" evidence="1">
    <location>
        <begin position="910"/>
        <end position="932"/>
    </location>
</feature>
<keyword evidence="1" id="KW-0812">Transmembrane</keyword>
<dbReference type="Proteomes" id="UP000295096">
    <property type="component" value="Unassembled WGS sequence"/>
</dbReference>
<feature type="transmembrane region" description="Helical" evidence="1">
    <location>
        <begin position="363"/>
        <end position="384"/>
    </location>
</feature>
<reference evidence="2 3" key="1">
    <citation type="journal article" date="2016" name="J. Microbiol.">
        <title>Dankookia rubra gen. nov., sp. nov., an alphaproteobacterium isolated from sediment of a shallow stream.</title>
        <authorList>
            <person name="Kim W.H."/>
            <person name="Kim D.H."/>
            <person name="Kang K."/>
            <person name="Ahn T.Y."/>
        </authorList>
    </citation>
    <scope>NUCLEOTIDE SEQUENCE [LARGE SCALE GENOMIC DNA]</scope>
    <source>
        <strain evidence="2 3">JCM30602</strain>
    </source>
</reference>
<feature type="transmembrane region" description="Helical" evidence="1">
    <location>
        <begin position="461"/>
        <end position="492"/>
    </location>
</feature>
<keyword evidence="1" id="KW-1133">Transmembrane helix</keyword>
<dbReference type="PRINTS" id="PR00702">
    <property type="entry name" value="ACRIFLAVINRP"/>
</dbReference>
<dbReference type="Gene3D" id="1.20.1640.10">
    <property type="entry name" value="Multidrug efflux transporter AcrB transmembrane domain"/>
    <property type="match status" value="2"/>
</dbReference>
<protein>
    <submittedName>
        <fullName evidence="2">Efflux RND transporter permease subunit</fullName>
    </submittedName>
</protein>
<dbReference type="PANTHER" id="PTHR32063:SF64">
    <property type="entry name" value="ACRB_ACRD_ACRF FAMILY PROTEIN"/>
    <property type="match status" value="1"/>
</dbReference>
<evidence type="ECO:0000313" key="3">
    <source>
        <dbReference type="Proteomes" id="UP000295096"/>
    </source>
</evidence>
<sequence length="1029" mass="110347">MIGPNLSAAAVSRKSVTVYFMILAVLAGTLTFLRLGRNEDPAFTFRTMVVQAGWPGASTEEMLLQVTERLERTLQEVPNLDTLRSYTVPGQTTIFVDLKGSTRPADVPEMWYQVRKRVGDMRHTLPQGVVGPGFDDDFGDTFGTIYGFTADGFTHRELRDEVEQVRSRLLQVPDVSKVEILGAQDEVIFIEFSPERLAGLGLNYPALIQALQAQNLVLPAGLVQTGNERLSVRVSGAFSTAEDVLAVNFVADGRLIRLGDIAEVRRGVADPPQPLFRVNGQPAIGLAVAMREGGDILTLGRNIRREMAAIVADLPIGIEPVLVADQARTVDHAVGEFMESLWQAILITLVASFVALGVRPGSVVALSIPLSLAICFPLMALWGIDLDRVSLGALIISLALLVDDAMTAIDAMIRRLAAGDTKEQSATFAYTTLAAPMLTGSVITIAGFVPIGFAASSAGEYTFAIFAVVAISQMVSWFVAVLFAPVLGLAILKPPQGPVQAGPAKQGWLMRGFNALLVGAMRARWLTIGLTVGIFALSVWAVRFVPQQFFPASDRVELMVDLALPQNASIHASEAATEALDAILAKDADVESWSAYVGRGAIRFYLPLNAQLPNPFFAQAVVVAKDLPARARLQPRLEALLAERFPEATGRVYPLELGPPVGWPVQYRVTGPEVETVRDIAFRVAQVMAADPGARGTNFDWMEPARQLRVRVDQDQARILGLSSAGLSAFLNATLTGTTVTQLRDDIYLVNVVARATADQRLSLDTLRGLQVPVPGGRTVALGTFASFDYEQEYPLVWRRDRVPTLTVRADVVPGVLPEAVVTRLEPGMAAIAATLPKGYRLELGGIAEESASSRASVAAVVPMMLVIMFTALMVQLQSFVRLALVIATLPLGLIGVVAALLLFRQPLGFVAILGILALLGMIAKNGVILLVQIEADRAEGMTVWDALVAASNSRFRPLMLTALSTVLGMIPIAPTVFWGPMAFAIMGGLLVATLLTLVFLPTLYATVYGARAPARQAALPAGARAGAD</sequence>
<dbReference type="SUPFAM" id="SSF82693">
    <property type="entry name" value="Multidrug efflux transporter AcrB pore domain, PN1, PN2, PC1 and PC2 subdomains"/>
    <property type="match status" value="2"/>
</dbReference>
<evidence type="ECO:0000313" key="2">
    <source>
        <dbReference type="EMBL" id="TDH60576.1"/>
    </source>
</evidence>
<proteinExistence type="predicted"/>
<feature type="transmembrane region" description="Helical" evidence="1">
    <location>
        <begin position="390"/>
        <end position="413"/>
    </location>
</feature>
<dbReference type="EMBL" id="SMSJ01000035">
    <property type="protein sequence ID" value="TDH60576.1"/>
    <property type="molecule type" value="Genomic_DNA"/>
</dbReference>
<feature type="transmembrane region" description="Helical" evidence="1">
    <location>
        <begin position="341"/>
        <end position="358"/>
    </location>
</feature>
<dbReference type="SUPFAM" id="SSF82714">
    <property type="entry name" value="Multidrug efflux transporter AcrB TolC docking domain, DN and DC subdomains"/>
    <property type="match status" value="2"/>
</dbReference>
<dbReference type="SUPFAM" id="SSF82866">
    <property type="entry name" value="Multidrug efflux transporter AcrB transmembrane domain"/>
    <property type="match status" value="2"/>
</dbReference>
<dbReference type="GO" id="GO:0005886">
    <property type="term" value="C:plasma membrane"/>
    <property type="evidence" value="ECO:0007669"/>
    <property type="project" value="TreeGrafter"/>
</dbReference>
<feature type="transmembrane region" description="Helical" evidence="1">
    <location>
        <begin position="433"/>
        <end position="455"/>
    </location>
</feature>
<dbReference type="AlphaFoldDB" id="A0A4R5QCH8"/>
<dbReference type="Gene3D" id="3.30.2090.10">
    <property type="entry name" value="Multidrug efflux transporter AcrB TolC docking domain, DN and DC subdomains"/>
    <property type="match status" value="2"/>
</dbReference>
<dbReference type="Gene3D" id="3.30.70.1440">
    <property type="entry name" value="Multidrug efflux transporter AcrB pore domain"/>
    <property type="match status" value="1"/>
</dbReference>
<dbReference type="GO" id="GO:0042910">
    <property type="term" value="F:xenobiotic transmembrane transporter activity"/>
    <property type="evidence" value="ECO:0007669"/>
    <property type="project" value="TreeGrafter"/>
</dbReference>
<feature type="transmembrane region" description="Helical" evidence="1">
    <location>
        <begin position="984"/>
        <end position="1008"/>
    </location>
</feature>
<dbReference type="PANTHER" id="PTHR32063">
    <property type="match status" value="1"/>
</dbReference>